<evidence type="ECO:0000313" key="1">
    <source>
        <dbReference type="EMBL" id="GAA3797015.1"/>
    </source>
</evidence>
<dbReference type="Proteomes" id="UP001501009">
    <property type="component" value="Unassembled WGS sequence"/>
</dbReference>
<dbReference type="Pfam" id="PF10722">
    <property type="entry name" value="YbjN"/>
    <property type="match status" value="1"/>
</dbReference>
<evidence type="ECO:0008006" key="3">
    <source>
        <dbReference type="Google" id="ProtNLM"/>
    </source>
</evidence>
<dbReference type="RefSeq" id="WP_275780226.1">
    <property type="nucleotide sequence ID" value="NZ_BAABDE010000016.1"/>
</dbReference>
<reference evidence="2" key="1">
    <citation type="journal article" date="2019" name="Int. J. Syst. Evol. Microbiol.">
        <title>The Global Catalogue of Microorganisms (GCM) 10K type strain sequencing project: providing services to taxonomists for standard genome sequencing and annotation.</title>
        <authorList>
            <consortium name="The Broad Institute Genomics Platform"/>
            <consortium name="The Broad Institute Genome Sequencing Center for Infectious Disease"/>
            <person name="Wu L."/>
            <person name="Ma J."/>
        </authorList>
    </citation>
    <scope>NUCLEOTIDE SEQUENCE [LARGE SCALE GENOMIC DNA]</scope>
    <source>
        <strain evidence="2">JCM 17138</strain>
    </source>
</reference>
<organism evidence="1 2">
    <name type="scientific">Streptomyces coacervatus</name>
    <dbReference type="NCBI Taxonomy" id="647381"/>
    <lineage>
        <taxon>Bacteria</taxon>
        <taxon>Bacillati</taxon>
        <taxon>Actinomycetota</taxon>
        <taxon>Actinomycetes</taxon>
        <taxon>Kitasatosporales</taxon>
        <taxon>Streptomycetaceae</taxon>
        <taxon>Streptomyces</taxon>
    </lineage>
</organism>
<name>A0ABP7HNV1_9ACTN</name>
<accession>A0ABP7HNV1</accession>
<dbReference type="InterPro" id="IPR019660">
    <property type="entry name" value="Put_sensory_transdc_reg_YbjN"/>
</dbReference>
<comment type="caution">
    <text evidence="1">The sequence shown here is derived from an EMBL/GenBank/DDBJ whole genome shotgun (WGS) entry which is preliminary data.</text>
</comment>
<dbReference type="EMBL" id="BAABDE010000016">
    <property type="protein sequence ID" value="GAA3797015.1"/>
    <property type="molecule type" value="Genomic_DNA"/>
</dbReference>
<sequence length="143" mass="16384">MNADSSRPEPGSISRDLIKETLRTLEVRFLIDGDGDVITLWPDSCMCFLTAGTRSTIYVHQVHLDRRFALDNRQYLLEQINDWNRDHYWPKAFAVTDDMGEVHVHAESQFDCTAGITPELFTHTTACWIAAALQFVAWINLRA</sequence>
<keyword evidence="2" id="KW-1185">Reference proteome</keyword>
<protein>
    <recommendedName>
        <fullName evidence="3">YbjN domain-containing protein</fullName>
    </recommendedName>
</protein>
<evidence type="ECO:0000313" key="2">
    <source>
        <dbReference type="Proteomes" id="UP001501009"/>
    </source>
</evidence>
<gene>
    <name evidence="1" type="ORF">GCM10022403_033680</name>
</gene>
<proteinExistence type="predicted"/>